<dbReference type="RefSeq" id="WP_169797466.1">
    <property type="nucleotide sequence ID" value="NZ_CBCRUZ010000002.1"/>
</dbReference>
<reference evidence="2" key="1">
    <citation type="submission" date="2021-07" db="EMBL/GenBank/DDBJ databases">
        <title>Candidatus Kaistella beijingensis sp. nov. isolated from a municipal wastewater treatment plant is involved in sludge foaming.</title>
        <authorList>
            <person name="Song Y."/>
            <person name="Liu S.-J."/>
        </authorList>
    </citation>
    <scope>NUCLEOTIDE SEQUENCE</scope>
    <source>
        <strain evidence="2">DSM 43998</strain>
    </source>
</reference>
<sequence length="277" mass="30643">MTAEKTDVSSRPKISVITITRDDLDGLSRTTESVLTQQGDFDVEHIVVDGGSDPRVAKLLADLNSPAHVISEPDKGRYDGMNKGIHAATGDLLWFMNSGDLFASPHAIEYALDSLDDVRNEWGFGYEILAYDGKPAAFREHEIPFSRPLLALGYGVPHQTCYFGADLIAELGGYSLELPIIADQHLMMRASMKSEPRRAYQVLSIYDGSGISTRWTTRQHMLEVRKARKMAGLSPTGSKVGDDLVMLHRMTVESARHYLGRPILRALARVWSKPAAT</sequence>
<evidence type="ECO:0000259" key="1">
    <source>
        <dbReference type="Pfam" id="PF00535"/>
    </source>
</evidence>
<keyword evidence="2" id="KW-0808">Transferase</keyword>
<proteinExistence type="predicted"/>
<dbReference type="GO" id="GO:0016757">
    <property type="term" value="F:glycosyltransferase activity"/>
    <property type="evidence" value="ECO:0007669"/>
    <property type="project" value="UniProtKB-KW"/>
</dbReference>
<evidence type="ECO:0000313" key="3">
    <source>
        <dbReference type="Proteomes" id="UP000887023"/>
    </source>
</evidence>
<evidence type="ECO:0000313" key="2">
    <source>
        <dbReference type="EMBL" id="QXQ12870.1"/>
    </source>
</evidence>
<dbReference type="EC" id="2.4.-.-" evidence="2"/>
<dbReference type="SUPFAM" id="SSF53448">
    <property type="entry name" value="Nucleotide-diphospho-sugar transferases"/>
    <property type="match status" value="1"/>
</dbReference>
<dbReference type="InterPro" id="IPR029044">
    <property type="entry name" value="Nucleotide-diphossugar_trans"/>
</dbReference>
<gene>
    <name evidence="2" type="ORF">KV203_13190</name>
</gene>
<dbReference type="EMBL" id="CP079105">
    <property type="protein sequence ID" value="QXQ12870.1"/>
    <property type="molecule type" value="Genomic_DNA"/>
</dbReference>
<keyword evidence="3" id="KW-1185">Reference proteome</keyword>
<dbReference type="Proteomes" id="UP000887023">
    <property type="component" value="Chromosome"/>
</dbReference>
<dbReference type="InterPro" id="IPR001173">
    <property type="entry name" value="Glyco_trans_2-like"/>
</dbReference>
<protein>
    <submittedName>
        <fullName evidence="2">Glycosyltransferase</fullName>
        <ecNumber evidence="2">2.4.-.-</ecNumber>
    </submittedName>
</protein>
<name>A0ABX8S8N9_9ACTN</name>
<dbReference type="PANTHER" id="PTHR43646:SF6">
    <property type="entry name" value="PRE-MYCOFACTOCIN GLYCOSYLTRANSFERASE"/>
    <property type="match status" value="1"/>
</dbReference>
<feature type="domain" description="Glycosyltransferase 2-like" evidence="1">
    <location>
        <begin position="15"/>
        <end position="119"/>
    </location>
</feature>
<keyword evidence="2" id="KW-0328">Glycosyltransferase</keyword>
<organism evidence="2 3">
    <name type="scientific">Skermania pinensis</name>
    <dbReference type="NCBI Taxonomy" id="39122"/>
    <lineage>
        <taxon>Bacteria</taxon>
        <taxon>Bacillati</taxon>
        <taxon>Actinomycetota</taxon>
        <taxon>Actinomycetes</taxon>
        <taxon>Mycobacteriales</taxon>
        <taxon>Gordoniaceae</taxon>
        <taxon>Skermania</taxon>
    </lineage>
</organism>
<accession>A0ABX8S8N9</accession>
<dbReference type="Gene3D" id="3.90.550.10">
    <property type="entry name" value="Spore Coat Polysaccharide Biosynthesis Protein SpsA, Chain A"/>
    <property type="match status" value="1"/>
</dbReference>
<dbReference type="Pfam" id="PF00535">
    <property type="entry name" value="Glycos_transf_2"/>
    <property type="match status" value="1"/>
</dbReference>
<dbReference type="PANTHER" id="PTHR43646">
    <property type="entry name" value="GLYCOSYLTRANSFERASE"/>
    <property type="match status" value="1"/>
</dbReference>